<comment type="caution">
    <text evidence="3">The sequence shown here is derived from an EMBL/GenBank/DDBJ whole genome shotgun (WGS) entry which is preliminary data.</text>
</comment>
<keyword evidence="2" id="KW-0732">Signal</keyword>
<proteinExistence type="predicted"/>
<evidence type="ECO:0000313" key="3">
    <source>
        <dbReference type="EMBL" id="KAK0388552.1"/>
    </source>
</evidence>
<evidence type="ECO:0000256" key="1">
    <source>
        <dbReference type="SAM" id="MobiDB-lite"/>
    </source>
</evidence>
<dbReference type="Proteomes" id="UP001175261">
    <property type="component" value="Unassembled WGS sequence"/>
</dbReference>
<feature type="chain" id="PRO_5041462053" evidence="2">
    <location>
        <begin position="22"/>
        <end position="309"/>
    </location>
</feature>
<dbReference type="EMBL" id="JAPDFR010000003">
    <property type="protein sequence ID" value="KAK0388552.1"/>
    <property type="molecule type" value="Genomic_DNA"/>
</dbReference>
<evidence type="ECO:0000313" key="4">
    <source>
        <dbReference type="Proteomes" id="UP001175261"/>
    </source>
</evidence>
<sequence length="309" mass="31681">MRCSISLLAMGLFIATGPALASRCKPKHRSSRVRTTTSITDYPDTTTTAQTTTIAVTTTSIASTTRSTSTTTSTTTSAITSTTSSTAGATSTAVSSGTLINSATSTSTFLDTTTTTSDVTTSSTASTSTSASVSSTTIIAPAPTPTFTIVGGGGSVNGAPLKGIDQDGSLLLFNPQAGTSLARTFVLDPNTGRLRDRDTGVSVCAYYALSSSTAAPAYIAFCQNGNTGPNQFYDYLTCQVTSGKLTCTAPKASCTEDDDSGITTCLTDPGNGVNNQFYYRFQPGNGDYLYISTGAPNGYTAVDIIAQET</sequence>
<feature type="signal peptide" evidence="2">
    <location>
        <begin position="1"/>
        <end position="21"/>
    </location>
</feature>
<name>A0AA39GJK1_SARSR</name>
<keyword evidence="4" id="KW-1185">Reference proteome</keyword>
<evidence type="ECO:0000256" key="2">
    <source>
        <dbReference type="SAM" id="SignalP"/>
    </source>
</evidence>
<feature type="region of interest" description="Disordered" evidence="1">
    <location>
        <begin position="60"/>
        <end position="90"/>
    </location>
</feature>
<feature type="region of interest" description="Disordered" evidence="1">
    <location>
        <begin position="25"/>
        <end position="44"/>
    </location>
</feature>
<reference evidence="3" key="1">
    <citation type="submission" date="2022-10" db="EMBL/GenBank/DDBJ databases">
        <title>Determination and structural analysis of whole genome sequence of Sarocladium strictum F4-1.</title>
        <authorList>
            <person name="Hu L."/>
            <person name="Jiang Y."/>
        </authorList>
    </citation>
    <scope>NUCLEOTIDE SEQUENCE</scope>
    <source>
        <strain evidence="3">F4-1</strain>
    </source>
</reference>
<accession>A0AA39GJK1</accession>
<feature type="region of interest" description="Disordered" evidence="1">
    <location>
        <begin position="111"/>
        <end position="135"/>
    </location>
</feature>
<organism evidence="3 4">
    <name type="scientific">Sarocladium strictum</name>
    <name type="common">Black bundle disease fungus</name>
    <name type="synonym">Acremonium strictum</name>
    <dbReference type="NCBI Taxonomy" id="5046"/>
    <lineage>
        <taxon>Eukaryota</taxon>
        <taxon>Fungi</taxon>
        <taxon>Dikarya</taxon>
        <taxon>Ascomycota</taxon>
        <taxon>Pezizomycotina</taxon>
        <taxon>Sordariomycetes</taxon>
        <taxon>Hypocreomycetidae</taxon>
        <taxon>Hypocreales</taxon>
        <taxon>Sarocladiaceae</taxon>
        <taxon>Sarocladium</taxon>
    </lineage>
</organism>
<dbReference type="AlphaFoldDB" id="A0AA39GJK1"/>
<gene>
    <name evidence="3" type="ORF">NLU13_4795</name>
</gene>
<protein>
    <submittedName>
        <fullName evidence="3">Uncharacterized protein</fullName>
    </submittedName>
</protein>
<feature type="compositionally biased region" description="Low complexity" evidence="1">
    <location>
        <begin position="33"/>
        <end position="44"/>
    </location>
</feature>